<accession>A0A8D8HTW6</accession>
<feature type="compositionally biased region" description="Polar residues" evidence="1">
    <location>
        <begin position="126"/>
        <end position="142"/>
    </location>
</feature>
<dbReference type="EMBL" id="HBUE01331718">
    <property type="protein sequence ID" value="CAG6593666.1"/>
    <property type="molecule type" value="Transcribed_RNA"/>
</dbReference>
<evidence type="ECO:0000313" key="2">
    <source>
        <dbReference type="EMBL" id="CAG6541595.1"/>
    </source>
</evidence>
<reference evidence="2" key="1">
    <citation type="submission" date="2021-05" db="EMBL/GenBank/DDBJ databases">
        <authorList>
            <person name="Alioto T."/>
            <person name="Alioto T."/>
            <person name="Gomez Garrido J."/>
        </authorList>
    </citation>
    <scope>NUCLEOTIDE SEQUENCE</scope>
</reference>
<dbReference type="EMBL" id="HBUE01331719">
    <property type="protein sequence ID" value="CAG6593668.1"/>
    <property type="molecule type" value="Transcribed_RNA"/>
</dbReference>
<dbReference type="EMBL" id="HBUE01225005">
    <property type="protein sequence ID" value="CAG6541595.1"/>
    <property type="molecule type" value="Transcribed_RNA"/>
</dbReference>
<evidence type="ECO:0000256" key="1">
    <source>
        <dbReference type="SAM" id="MobiDB-lite"/>
    </source>
</evidence>
<protein>
    <submittedName>
        <fullName evidence="2">(northern house mosquito) hypothetical protein</fullName>
    </submittedName>
</protein>
<organism evidence="2">
    <name type="scientific">Culex pipiens</name>
    <name type="common">House mosquito</name>
    <dbReference type="NCBI Taxonomy" id="7175"/>
    <lineage>
        <taxon>Eukaryota</taxon>
        <taxon>Metazoa</taxon>
        <taxon>Ecdysozoa</taxon>
        <taxon>Arthropoda</taxon>
        <taxon>Hexapoda</taxon>
        <taxon>Insecta</taxon>
        <taxon>Pterygota</taxon>
        <taxon>Neoptera</taxon>
        <taxon>Endopterygota</taxon>
        <taxon>Diptera</taxon>
        <taxon>Nematocera</taxon>
        <taxon>Culicoidea</taxon>
        <taxon>Culicidae</taxon>
        <taxon>Culicinae</taxon>
        <taxon>Culicini</taxon>
        <taxon>Culex</taxon>
        <taxon>Culex</taxon>
    </lineage>
</organism>
<dbReference type="AlphaFoldDB" id="A0A8D8HTW6"/>
<proteinExistence type="predicted"/>
<sequence length="157" mass="16922">MTKGGGGASVWSAGGFLQLRVFPSLPWRSVQKGIRFFSAGCAPWRMEKEKKKLLVFVSRVTRKSPSAEGIKTVPPAGLSNRTGEKYDLIASTTARNENLLEETTTRCPIGFCGSCSPAMSWKLRNPSTRCRTGPTRITTPTASAAPPGRRSTIGSIC</sequence>
<name>A0A8D8HTW6_CULPI</name>
<dbReference type="EMBL" id="HBUE01225004">
    <property type="protein sequence ID" value="CAG6541593.1"/>
    <property type="molecule type" value="Transcribed_RNA"/>
</dbReference>
<feature type="region of interest" description="Disordered" evidence="1">
    <location>
        <begin position="126"/>
        <end position="157"/>
    </location>
</feature>